<sequence length="249" mass="26046">MKALVVLNPNVSKRLIGRAVSQLPEVKKALEDGRVIIAGGTTNGFVAEEITGKSIEKAYYTAGIVSAGKVTTTDDSKRLKPISLVKGEESTLPWNDVLTDFVAGDIFIKGGNAVDLEGNVGVLSSDRRGGTIGLAYGPVIARGAQFICPVSLEKLIPDVLTASIELGQDTLDLVAGLPVGLIPVPNATVISEIEAFEVLYGISATHVASGGVNGSEGAVTIVLEGDEQQVKEAFQYIESIKDEAKIVLD</sequence>
<gene>
    <name evidence="1" type="ORF">BHU72_01795</name>
</gene>
<dbReference type="STRING" id="1390249.BHU72_01795"/>
<dbReference type="OrthoDB" id="5372599at2"/>
<keyword evidence="2" id="KW-1185">Reference proteome</keyword>
<organism evidence="1 2">
    <name type="scientific">Desulfuribacillus stibiiarsenatis</name>
    <dbReference type="NCBI Taxonomy" id="1390249"/>
    <lineage>
        <taxon>Bacteria</taxon>
        <taxon>Bacillati</taxon>
        <taxon>Bacillota</taxon>
        <taxon>Desulfuribacillia</taxon>
        <taxon>Desulfuribacillales</taxon>
        <taxon>Desulfuribacillaceae</taxon>
        <taxon>Desulfuribacillus</taxon>
    </lineage>
</organism>
<protein>
    <submittedName>
        <fullName evidence="1">Uncharacterized protein</fullName>
    </submittedName>
</protein>
<name>A0A1E5LA78_9FIRM</name>
<dbReference type="RefSeq" id="WP_069700890.1">
    <property type="nucleotide sequence ID" value="NZ_MJAT01000001.1"/>
</dbReference>
<dbReference type="AlphaFoldDB" id="A0A1E5LA78"/>
<comment type="caution">
    <text evidence="1">The sequence shown here is derived from an EMBL/GenBank/DDBJ whole genome shotgun (WGS) entry which is preliminary data.</text>
</comment>
<reference evidence="1 2" key="1">
    <citation type="submission" date="2016-09" db="EMBL/GenBank/DDBJ databases">
        <title>Desulfuribacillus arsenicus sp. nov., an obligately anaerobic, dissimilatory arsenic- and antimonate-reducing bacterium isolated from anoxic sediments.</title>
        <authorList>
            <person name="Abin C.A."/>
            <person name="Hollibaugh J.T."/>
        </authorList>
    </citation>
    <scope>NUCLEOTIDE SEQUENCE [LARGE SCALE GENOMIC DNA]</scope>
    <source>
        <strain evidence="1 2">MLFW-2</strain>
    </source>
</reference>
<dbReference type="Proteomes" id="UP000095255">
    <property type="component" value="Unassembled WGS sequence"/>
</dbReference>
<evidence type="ECO:0000313" key="1">
    <source>
        <dbReference type="EMBL" id="OEH87012.1"/>
    </source>
</evidence>
<accession>A0A1E5LA78</accession>
<proteinExistence type="predicted"/>
<evidence type="ECO:0000313" key="2">
    <source>
        <dbReference type="Proteomes" id="UP000095255"/>
    </source>
</evidence>
<dbReference type="EMBL" id="MJAT01000001">
    <property type="protein sequence ID" value="OEH87012.1"/>
    <property type="molecule type" value="Genomic_DNA"/>
</dbReference>